<gene>
    <name evidence="2" type="ORF">SAMN05443292_1868</name>
</gene>
<evidence type="ECO:0000313" key="2">
    <source>
        <dbReference type="EMBL" id="SFI23462.1"/>
    </source>
</evidence>
<dbReference type="EMBL" id="FOQT01000003">
    <property type="protein sequence ID" value="SFI23462.1"/>
    <property type="molecule type" value="Genomic_DNA"/>
</dbReference>
<reference evidence="2 3" key="1">
    <citation type="submission" date="2016-10" db="EMBL/GenBank/DDBJ databases">
        <authorList>
            <person name="de Groot N.N."/>
        </authorList>
    </citation>
    <scope>NUCLEOTIDE SEQUENCE [LARGE SCALE GENOMIC DNA]</scope>
    <source>
        <strain evidence="2 3">DSM 26000</strain>
    </source>
</reference>
<dbReference type="Proteomes" id="UP000198931">
    <property type="component" value="Unassembled WGS sequence"/>
</dbReference>
<sequence>MNFLRNTFAVIVGLFVAGLIITLGIRLNPSWVTYDRYTAFEQWESVLKSVQHKPYFFVALLISTGVASTIGGVITAIIVKYAKVAYAILIGFILLFIAMLDIIIFPYHPTFYKITIFLTFFPFAWMGGKITEVIYNRKKRVEERLALLVKSVQSTIKSDQKED</sequence>
<accession>A0A1I3GJQ6</accession>
<feature type="transmembrane region" description="Helical" evidence="1">
    <location>
        <begin position="55"/>
        <end position="79"/>
    </location>
</feature>
<feature type="transmembrane region" description="Helical" evidence="1">
    <location>
        <begin position="86"/>
        <end position="108"/>
    </location>
</feature>
<keyword evidence="1" id="KW-0812">Transmembrane</keyword>
<evidence type="ECO:0000313" key="3">
    <source>
        <dbReference type="Proteomes" id="UP000198931"/>
    </source>
</evidence>
<name>A0A1I3GJQ6_9FLAO</name>
<proteinExistence type="predicted"/>
<evidence type="ECO:0000256" key="1">
    <source>
        <dbReference type="SAM" id="Phobius"/>
    </source>
</evidence>
<dbReference type="AlphaFoldDB" id="A0A1I3GJQ6"/>
<feature type="transmembrane region" description="Helical" evidence="1">
    <location>
        <begin position="114"/>
        <end position="135"/>
    </location>
</feature>
<feature type="transmembrane region" description="Helical" evidence="1">
    <location>
        <begin position="7"/>
        <end position="27"/>
    </location>
</feature>
<organism evidence="2 3">
    <name type="scientific">Halpernia frigidisoli</name>
    <dbReference type="NCBI Taxonomy" id="1125876"/>
    <lineage>
        <taxon>Bacteria</taxon>
        <taxon>Pseudomonadati</taxon>
        <taxon>Bacteroidota</taxon>
        <taxon>Flavobacteriia</taxon>
        <taxon>Flavobacteriales</taxon>
        <taxon>Weeksellaceae</taxon>
        <taxon>Chryseobacterium group</taxon>
        <taxon>Halpernia</taxon>
    </lineage>
</organism>
<dbReference type="OrthoDB" id="1452893at2"/>
<protein>
    <submittedName>
        <fullName evidence="2">Uncharacterized protein</fullName>
    </submittedName>
</protein>
<keyword evidence="1" id="KW-0472">Membrane</keyword>
<dbReference type="RefSeq" id="WP_090079935.1">
    <property type="nucleotide sequence ID" value="NZ_FOQT01000003.1"/>
</dbReference>
<keyword evidence="3" id="KW-1185">Reference proteome</keyword>
<keyword evidence="1" id="KW-1133">Transmembrane helix</keyword>
<dbReference type="STRING" id="1125876.SAMN05443292_1868"/>